<organism evidence="1 2">
    <name type="scientific">Holospora elegans E1</name>
    <dbReference type="NCBI Taxonomy" id="1427503"/>
    <lineage>
        <taxon>Bacteria</taxon>
        <taxon>Pseudomonadati</taxon>
        <taxon>Pseudomonadota</taxon>
        <taxon>Alphaproteobacteria</taxon>
        <taxon>Holosporales</taxon>
        <taxon>Holosporaceae</taxon>
        <taxon>Holospora</taxon>
    </lineage>
</organism>
<gene>
    <name evidence="1" type="ORF">HE1_00886</name>
</gene>
<dbReference type="STRING" id="1427503.HE1_00886"/>
<evidence type="ECO:0000313" key="2">
    <source>
        <dbReference type="Proteomes" id="UP000024842"/>
    </source>
</evidence>
<sequence length="808" mass="94156">MKSKVPLIAIMGALGSFFSESVVQGVNEGGSTENQGGQNLQVDIDTFNRALYSSLKNSDPNRSFSDFFMPGDIERLDRHFCDAQTFDPNNSYFLELKNSLKNLDPTGFFGTLFNLNQVNQNAFRYALKILDQINPSALNEAFSCLSKRIIRKKDKFSLDIDLNEGINRVFIEDRSFKFPDGFFDEKNRQDLDIVLLGKALTVLNCAYKCSNKINKGLICENFRNLNEHAENALGYALSTLLKRDDSRTCSFFIHALAFLERIASFEDSSQESTNWLDPRIVSYALLTSLGNRSLSFYIELKNHSSEDFVWLLNALNRYNFSYFETLLKSLFMKAKHSKYLPVYVRVLNLALEYTQKGVLMPNIFSCILNHAIINNYNTVLFKFFEDLNNDTNPSSLYYAFNVLFRKVGDSSKVLLLLLNHNDEKLFDCALNVFTSNSLRMMWEIIGISESKFFDSFTPVIDAKPEILTYTLVTLEKMLDLNGVFFPGFFSSFFRLVEKNSLDVLAKALAVLEEKRAPNIFNLALTVLSNEAPRDLVRLLRTLSISNSERLSEVFNKIFTDSLNDKEMSREKHKTLQDALLGQLEDVTFFENQSKMNFYFDFFEDDVYQIKISLECADTLLKSIMGIIHEFSQERKEAFFRKIISKNSDFRLLERYLTLTGTSIESFSSAFQRKIKSNLFEIFKNKDFFSFLKFKDLIDQERSENRLTNYSDEYETFCEYIKFFADLKKDKYSKDKEVALDFFDKKFKGNHNIEYLVFLFKFFYPEDYFQHLEDLETFKLKNLQKVIDRSSEKRLHRLKNSEKELNDFF</sequence>
<proteinExistence type="predicted"/>
<evidence type="ECO:0000313" key="1">
    <source>
        <dbReference type="EMBL" id="GAJ46551.1"/>
    </source>
</evidence>
<reference evidence="1 2" key="1">
    <citation type="journal article" date="2014" name="FEMS Microbiol. Lett.">
        <title>Draft genome sequences of three Holospora species (Holospora obtusa, Holospora undulata, and Holospora elegans), endonuclear symbiotic bacteria of the ciliate Paramecium caudatum.</title>
        <authorList>
            <person name="Dohra H."/>
            <person name="Tanaka K."/>
            <person name="Suzuki T."/>
            <person name="Fujishima M."/>
            <person name="Suzuki H."/>
        </authorList>
    </citation>
    <scope>NUCLEOTIDE SEQUENCE [LARGE SCALE GENOMIC DNA]</scope>
    <source>
        <strain evidence="1 2">E1</strain>
    </source>
</reference>
<dbReference type="EMBL" id="BAUP01000111">
    <property type="protein sequence ID" value="GAJ46551.1"/>
    <property type="molecule type" value="Genomic_DNA"/>
</dbReference>
<dbReference type="Proteomes" id="UP000024842">
    <property type="component" value="Unassembled WGS sequence"/>
</dbReference>
<comment type="caution">
    <text evidence="1">The sequence shown here is derived from an EMBL/GenBank/DDBJ whole genome shotgun (WGS) entry which is preliminary data.</text>
</comment>
<name>A0A023DYK4_9PROT</name>
<dbReference type="RefSeq" id="WP_162480350.1">
    <property type="nucleotide sequence ID" value="NZ_BAUP01000111.1"/>
</dbReference>
<accession>A0A023DYK4</accession>
<dbReference type="AlphaFoldDB" id="A0A023DYK4"/>
<protein>
    <submittedName>
        <fullName evidence="1">Uncharacterized protein</fullName>
    </submittedName>
</protein>
<keyword evidence="2" id="KW-1185">Reference proteome</keyword>